<dbReference type="GO" id="GO:0005886">
    <property type="term" value="C:plasma membrane"/>
    <property type="evidence" value="ECO:0007669"/>
    <property type="project" value="UniProtKB-SubCell"/>
</dbReference>
<evidence type="ECO:0000313" key="9">
    <source>
        <dbReference type="EMBL" id="MCY3053309.1"/>
    </source>
</evidence>
<evidence type="ECO:0000256" key="3">
    <source>
        <dbReference type="ARBA" id="ARBA00022448"/>
    </source>
</evidence>
<keyword evidence="4 8" id="KW-1003">Cell membrane</keyword>
<evidence type="ECO:0000313" key="11">
    <source>
        <dbReference type="Proteomes" id="UP000594771"/>
    </source>
</evidence>
<feature type="transmembrane region" description="Helical" evidence="8">
    <location>
        <begin position="346"/>
        <end position="374"/>
    </location>
</feature>
<feature type="transmembrane region" description="Helical" evidence="8">
    <location>
        <begin position="386"/>
        <end position="406"/>
    </location>
</feature>
<evidence type="ECO:0000256" key="8">
    <source>
        <dbReference type="RuleBase" id="RU363064"/>
    </source>
</evidence>
<gene>
    <name evidence="10" type="ORF">I6G68_08850</name>
    <name evidence="9" type="ORF">ODY43_04815</name>
</gene>
<evidence type="ECO:0000256" key="5">
    <source>
        <dbReference type="ARBA" id="ARBA00022692"/>
    </source>
</evidence>
<feature type="transmembrane region" description="Helical" evidence="8">
    <location>
        <begin position="412"/>
        <end position="431"/>
    </location>
</feature>
<feature type="transmembrane region" description="Helical" evidence="8">
    <location>
        <begin position="150"/>
        <end position="167"/>
    </location>
</feature>
<feature type="transmembrane region" description="Helical" evidence="8">
    <location>
        <begin position="15"/>
        <end position="32"/>
    </location>
</feature>
<dbReference type="GO" id="GO:0005283">
    <property type="term" value="F:amino acid:sodium symporter activity"/>
    <property type="evidence" value="ECO:0007669"/>
    <property type="project" value="InterPro"/>
</dbReference>
<evidence type="ECO:0000256" key="6">
    <source>
        <dbReference type="ARBA" id="ARBA00022989"/>
    </source>
</evidence>
<dbReference type="PANTHER" id="PTHR30330:SF3">
    <property type="entry name" value="TRANSCRIPTIONAL REGULATOR, LRP FAMILY"/>
    <property type="match status" value="1"/>
</dbReference>
<dbReference type="OrthoDB" id="9804874at2"/>
<keyword evidence="5 8" id="KW-0812">Transmembrane</keyword>
<dbReference type="InterPro" id="IPR001463">
    <property type="entry name" value="Na/Ala_symport"/>
</dbReference>
<dbReference type="EMBL" id="JAOTML010000004">
    <property type="protein sequence ID" value="MCY3053309.1"/>
    <property type="molecule type" value="Genomic_DNA"/>
</dbReference>
<comment type="subcellular location">
    <subcellularLocation>
        <location evidence="1 8">Cell membrane</location>
        <topology evidence="1 8">Multi-pass membrane protein</topology>
    </subcellularLocation>
</comment>
<accession>A0A0X8FET9</accession>
<dbReference type="KEGG" id="aun:AWM73_01205"/>
<keyword evidence="7 8" id="KW-0472">Membrane</keyword>
<evidence type="ECO:0000313" key="12">
    <source>
        <dbReference type="Proteomes" id="UP001069145"/>
    </source>
</evidence>
<dbReference type="GeneID" id="35767410"/>
<dbReference type="Gene3D" id="1.20.1740.10">
    <property type="entry name" value="Amino acid/polyamine transporter I"/>
    <property type="match status" value="1"/>
</dbReference>
<evidence type="ECO:0000313" key="10">
    <source>
        <dbReference type="EMBL" id="QPS01465.1"/>
    </source>
</evidence>
<dbReference type="PRINTS" id="PR00175">
    <property type="entry name" value="NAALASMPORT"/>
</dbReference>
<feature type="transmembrane region" description="Helical" evidence="8">
    <location>
        <begin position="187"/>
        <end position="204"/>
    </location>
</feature>
<name>A0A0X8FET9_9LACT</name>
<dbReference type="RefSeq" id="WP_060777705.1">
    <property type="nucleotide sequence ID" value="NZ_CAJHLF010000001.1"/>
</dbReference>
<keyword evidence="8" id="KW-0769">Symport</keyword>
<feature type="transmembrane region" description="Helical" evidence="8">
    <location>
        <begin position="216"/>
        <end position="234"/>
    </location>
</feature>
<dbReference type="Proteomes" id="UP001069145">
    <property type="component" value="Unassembled WGS sequence"/>
</dbReference>
<reference evidence="10 11" key="1">
    <citation type="submission" date="2020-12" db="EMBL/GenBank/DDBJ databases">
        <title>FDA dAtabase for Regulatory Grade micrObial Sequences (FDA-ARGOS): Supporting development and validation of Infectious Disease Dx tests.</title>
        <authorList>
            <person name="Sproer C."/>
            <person name="Gronow S."/>
            <person name="Severitt S."/>
            <person name="Schroder I."/>
            <person name="Tallon L."/>
            <person name="Sadzewicz L."/>
            <person name="Zhao X."/>
            <person name="Boylan J."/>
            <person name="Ott S."/>
            <person name="Bowen H."/>
            <person name="Vavikolanu K."/>
            <person name="Mehta A."/>
            <person name="Aluvathingal J."/>
            <person name="Nadendla S."/>
            <person name="Lowell S."/>
            <person name="Myers T."/>
            <person name="Yan Y."/>
            <person name="Sichtig H."/>
        </authorList>
    </citation>
    <scope>NUCLEOTIDE SEQUENCE [LARGE SCALE GENOMIC DNA]</scope>
    <source>
        <strain evidence="10 11">FDAARGOS_911</strain>
    </source>
</reference>
<feature type="transmembrane region" description="Helical" evidence="8">
    <location>
        <begin position="305"/>
        <end position="326"/>
    </location>
</feature>
<sequence>MNFIEIITQFTNWVWNWPILIVLITGGLILGYQTRFIQIRHFGYAMKQTFGKMFDSDVGGEGSVSPFQAASAALASSIGAANIVVAPAIIFTAGPGAIVWMWVAGIIGQATKFSEIVLGIKYREVNEEGDYVGGAAYTFKNGIKGNLGKIMGFLVAFFFMLEILPSITVQTISATAPLEQLGLSRPISAAAITVLVVLVVYGGIQRIGQITEKLVPFMAGLYVICGLVVIFMNIQNLPDAISAIFSSAFNPQAAITGGAWGAFLEMFKAGAARGSYSNEAGMGSAAYAHATAVTDHPVRQGLWGIFEVVSTTLMVCTISVLVVMLSGNYKNPALKDIAVERAFNNAFGSIGTVIIAISLFMFVISTVIVIVFYAERLGEYLFGLHFGKLMRFLACFMVLLGGFVTFEGAGVFLDFTLGLVVFVNMIGMIMLSGEVRELTDDFFTNPKYFPGAKKDK</sequence>
<evidence type="ECO:0000256" key="1">
    <source>
        <dbReference type="ARBA" id="ARBA00004651"/>
    </source>
</evidence>
<dbReference type="Proteomes" id="UP000594771">
    <property type="component" value="Chromosome"/>
</dbReference>
<dbReference type="EMBL" id="CP065662">
    <property type="protein sequence ID" value="QPS01465.1"/>
    <property type="molecule type" value="Genomic_DNA"/>
</dbReference>
<organism evidence="10 11">
    <name type="scientific">Aerococcus urinae</name>
    <dbReference type="NCBI Taxonomy" id="1376"/>
    <lineage>
        <taxon>Bacteria</taxon>
        <taxon>Bacillati</taxon>
        <taxon>Bacillota</taxon>
        <taxon>Bacilli</taxon>
        <taxon>Lactobacillales</taxon>
        <taxon>Aerococcaceae</taxon>
        <taxon>Aerococcus</taxon>
    </lineage>
</organism>
<evidence type="ECO:0000256" key="2">
    <source>
        <dbReference type="ARBA" id="ARBA00009261"/>
    </source>
</evidence>
<evidence type="ECO:0000256" key="4">
    <source>
        <dbReference type="ARBA" id="ARBA00022475"/>
    </source>
</evidence>
<dbReference type="AlphaFoldDB" id="A0A0X8FET9"/>
<keyword evidence="6 8" id="KW-1133">Transmembrane helix</keyword>
<evidence type="ECO:0000256" key="7">
    <source>
        <dbReference type="ARBA" id="ARBA00023136"/>
    </source>
</evidence>
<dbReference type="PANTHER" id="PTHR30330">
    <property type="entry name" value="AGSS FAMILY TRANSPORTER, SODIUM-ALANINE"/>
    <property type="match status" value="1"/>
</dbReference>
<dbReference type="NCBIfam" id="TIGR00835">
    <property type="entry name" value="agcS"/>
    <property type="match status" value="1"/>
</dbReference>
<keyword evidence="12" id="KW-1185">Reference proteome</keyword>
<comment type="similarity">
    <text evidence="2 8">Belongs to the alanine or glycine:cation symporter (AGCS) (TC 2.A.25) family.</text>
</comment>
<protein>
    <submittedName>
        <fullName evidence="9">Amino acid carrier protein</fullName>
    </submittedName>
    <submittedName>
        <fullName evidence="10">Sodium:alanine symporter family protein</fullName>
    </submittedName>
</protein>
<keyword evidence="3 8" id="KW-0813">Transport</keyword>
<reference evidence="9" key="2">
    <citation type="submission" date="2022-09" db="EMBL/GenBank/DDBJ databases">
        <title>Aerococcus urinae taxonomy study.</title>
        <authorList>
            <person name="Christensen J."/>
            <person name="Senneby E."/>
        </authorList>
    </citation>
    <scope>NUCLEOTIDE SEQUENCE</scope>
    <source>
        <strain evidence="9">NLD-066-U95</strain>
    </source>
</reference>
<dbReference type="Pfam" id="PF01235">
    <property type="entry name" value="Na_Ala_symp"/>
    <property type="match status" value="1"/>
</dbReference>
<proteinExistence type="inferred from homology"/>